<evidence type="ECO:0000256" key="4">
    <source>
        <dbReference type="ARBA" id="ARBA00022801"/>
    </source>
</evidence>
<protein>
    <recommendedName>
        <fullName evidence="6">Serine protease</fullName>
        <ecNumber evidence="6">3.4.21.-</ecNumber>
    </recommendedName>
</protein>
<evidence type="ECO:0000313" key="8">
    <source>
        <dbReference type="Proteomes" id="UP000253562"/>
    </source>
</evidence>
<dbReference type="InterPro" id="IPR009003">
    <property type="entry name" value="Peptidase_S1_PA"/>
</dbReference>
<dbReference type="RefSeq" id="WP_114368918.1">
    <property type="nucleotide sequence ID" value="NZ_QPEX01000024.1"/>
</dbReference>
<evidence type="ECO:0000256" key="2">
    <source>
        <dbReference type="ARBA" id="ARBA00022670"/>
    </source>
</evidence>
<dbReference type="Gene3D" id="2.40.10.10">
    <property type="entry name" value="Trypsin-like serine proteases"/>
    <property type="match status" value="2"/>
</dbReference>
<evidence type="ECO:0000256" key="1">
    <source>
        <dbReference type="ARBA" id="ARBA00008764"/>
    </source>
</evidence>
<keyword evidence="2 6" id="KW-0645">Protease</keyword>
<keyword evidence="4 6" id="KW-0378">Hydrolase</keyword>
<dbReference type="PANTHER" id="PTHR14389">
    <property type="entry name" value="SI:CH1073-475A24.1"/>
    <property type="match status" value="1"/>
</dbReference>
<proteinExistence type="inferred from homology"/>
<keyword evidence="5 6" id="KW-0720">Serine protease</keyword>
<name>A0A368KQW9_9BACT</name>
<dbReference type="Pfam" id="PF13365">
    <property type="entry name" value="Trypsin_2"/>
    <property type="match status" value="1"/>
</dbReference>
<dbReference type="OrthoDB" id="9770276at2"/>
<dbReference type="InterPro" id="IPR008256">
    <property type="entry name" value="Peptidase_S1B"/>
</dbReference>
<dbReference type="EMBL" id="QPEX01000024">
    <property type="protein sequence ID" value="RCS49201.1"/>
    <property type="molecule type" value="Genomic_DNA"/>
</dbReference>
<evidence type="ECO:0000256" key="6">
    <source>
        <dbReference type="RuleBase" id="RU004296"/>
    </source>
</evidence>
<sequence length="323" mass="35574">MYRVPNELVEIFASLIDDSKVIKYVADQAGLPLGMIDFGGPTKVVWQNVLKEARKQEMLESLISVASSEYPAANWKNIEQILQDTNEIRAISALGIADSDWQGKRSRIELEKITGKEPTFLPLHFLEMGQFRAKSVALVQLGQTAGTGFLISNNLLITNNHVISDEEDARKASVIFNYQHNLNGSLAATSTFSLKPELGFATSASHDWTAVRIDGDANKEWGEIPLMGCSVKEGDYVNIIQHPLAKPKVVALYHNVVVYSNEDRVQYLTDTLPGSSGSPVFQSDWTLVALHHAGGDLMNDGSVRNQGIAVQRLLKDLKATQLI</sequence>
<dbReference type="EC" id="3.4.21.-" evidence="6"/>
<evidence type="ECO:0000313" key="7">
    <source>
        <dbReference type="EMBL" id="RCS49201.1"/>
    </source>
</evidence>
<dbReference type="PANTHER" id="PTHR14389:SF3">
    <property type="entry name" value="PROTEIN FAM111A-LIKE"/>
    <property type="match status" value="1"/>
</dbReference>
<gene>
    <name evidence="7" type="ORF">DTL42_11720</name>
</gene>
<evidence type="ECO:0000256" key="3">
    <source>
        <dbReference type="ARBA" id="ARBA00022729"/>
    </source>
</evidence>
<reference evidence="7 8" key="1">
    <citation type="submission" date="2018-07" db="EMBL/GenBank/DDBJ databases">
        <title>Comparative genomes isolates from brazilian mangrove.</title>
        <authorList>
            <person name="De Araujo J.E."/>
            <person name="Taketani R.G."/>
            <person name="Silva M.C.P."/>
            <person name="Lourenco M.V."/>
            <person name="Oliveira V.M."/>
            <person name="Andreote F.D."/>
        </authorList>
    </citation>
    <scope>NUCLEOTIDE SEQUENCE [LARGE SCALE GENOMIC DNA]</scope>
    <source>
        <strain evidence="7 8">HEX PRIS-MGV</strain>
    </source>
</reference>
<dbReference type="AlphaFoldDB" id="A0A368KQW9"/>
<accession>A0A368KQW9</accession>
<dbReference type="GO" id="GO:0006508">
    <property type="term" value="P:proteolysis"/>
    <property type="evidence" value="ECO:0007669"/>
    <property type="project" value="UniProtKB-KW"/>
</dbReference>
<evidence type="ECO:0000256" key="5">
    <source>
        <dbReference type="ARBA" id="ARBA00022825"/>
    </source>
</evidence>
<organism evidence="7 8">
    <name type="scientific">Bremerella cremea</name>
    <dbReference type="NCBI Taxonomy" id="1031537"/>
    <lineage>
        <taxon>Bacteria</taxon>
        <taxon>Pseudomonadati</taxon>
        <taxon>Planctomycetota</taxon>
        <taxon>Planctomycetia</taxon>
        <taxon>Pirellulales</taxon>
        <taxon>Pirellulaceae</taxon>
        <taxon>Bremerella</taxon>
    </lineage>
</organism>
<dbReference type="GO" id="GO:0008236">
    <property type="term" value="F:serine-type peptidase activity"/>
    <property type="evidence" value="ECO:0007669"/>
    <property type="project" value="UniProtKB-KW"/>
</dbReference>
<comment type="caution">
    <text evidence="7">The sequence shown here is derived from an EMBL/GenBank/DDBJ whole genome shotgun (WGS) entry which is preliminary data.</text>
</comment>
<dbReference type="Proteomes" id="UP000253562">
    <property type="component" value="Unassembled WGS sequence"/>
</dbReference>
<dbReference type="PRINTS" id="PR00839">
    <property type="entry name" value="V8PROTEASE"/>
</dbReference>
<keyword evidence="3" id="KW-0732">Signal</keyword>
<dbReference type="InterPro" id="IPR043504">
    <property type="entry name" value="Peptidase_S1_PA_chymotrypsin"/>
</dbReference>
<comment type="similarity">
    <text evidence="1 6">Belongs to the peptidase S1B family.</text>
</comment>
<dbReference type="SUPFAM" id="SSF50494">
    <property type="entry name" value="Trypsin-like serine proteases"/>
    <property type="match status" value="1"/>
</dbReference>